<dbReference type="PROSITE" id="PS00086">
    <property type="entry name" value="CYTOCHROME_P450"/>
    <property type="match status" value="1"/>
</dbReference>
<sequence>MEQELTIAIFMALTTVLFIYSKRSNTGPLTHLPLPPGPKGLPLIGNLLNMPKNPEWVAYHQWSKDLDTDILYLNAAGTDIIVLDSAEAAFELLEKRSSIYSSRARLPMVNELIGWEFAFGFMKYGDGWRKRRRVVHHSFHPGTALLFRPHVLKSARNLLNRCLEIPRDIVGNLRHMAAETIMSVTYGLDVQPHDDPYIQVAEHGVEGFSIAAVPGTFLVDAIPALKYVPEWCPGASFKRKAREWKRSTISMIETPFAAAKKIIADGTSPHSMVCSHLRQIDGRDPEQEEVVKHAAGTMYAGGTDTTLSALASCILGLLERPEVMKKAQEELDRVIKPGHLPEFEDQDSLHYITAIAMEALRWRAIVPIGIPHLVTVEDEYKGYRIPAGSIVIANSWAMLHHEKTYPDPFTFNPDRFMKDGKLNSAVRDPAHACWGFGRRICPGRYLAYSSIWITLASMLAVFDIEKATDKDGNVIELTHEYFPALISVPRPYECSIKPRSKEAEKLIRTSAMPELNRLL</sequence>
<dbReference type="EMBL" id="JAFIQS010000007">
    <property type="protein sequence ID" value="KAG5167639.1"/>
    <property type="molecule type" value="Genomic_DNA"/>
</dbReference>
<keyword evidence="7 9" id="KW-0408">Iron</keyword>
<dbReference type="InterPro" id="IPR002401">
    <property type="entry name" value="Cyt_P450_E_grp-I"/>
</dbReference>
<comment type="similarity">
    <text evidence="3 10">Belongs to the cytochrome P450 family.</text>
</comment>
<evidence type="ECO:0000256" key="8">
    <source>
        <dbReference type="ARBA" id="ARBA00023033"/>
    </source>
</evidence>
<reference evidence="11" key="1">
    <citation type="submission" date="2021-02" db="EMBL/GenBank/DDBJ databases">
        <title>Psilocybe cubensis genome.</title>
        <authorList>
            <person name="Mckernan K.J."/>
            <person name="Crawford S."/>
            <person name="Trippe A."/>
            <person name="Kane L.T."/>
            <person name="Mclaughlin S."/>
        </authorList>
    </citation>
    <scope>NUCLEOTIDE SEQUENCE [LARGE SCALE GENOMIC DNA]</scope>
    <source>
        <strain evidence="11">MGC-MH-2018</strain>
    </source>
</reference>
<evidence type="ECO:0000256" key="1">
    <source>
        <dbReference type="ARBA" id="ARBA00001971"/>
    </source>
</evidence>
<organism evidence="11">
    <name type="scientific">Psilocybe cubensis</name>
    <name type="common">Psychedelic mushroom</name>
    <name type="synonym">Stropharia cubensis</name>
    <dbReference type="NCBI Taxonomy" id="181762"/>
    <lineage>
        <taxon>Eukaryota</taxon>
        <taxon>Fungi</taxon>
        <taxon>Dikarya</taxon>
        <taxon>Basidiomycota</taxon>
        <taxon>Agaricomycotina</taxon>
        <taxon>Agaricomycetes</taxon>
        <taxon>Agaricomycetidae</taxon>
        <taxon>Agaricales</taxon>
        <taxon>Agaricineae</taxon>
        <taxon>Strophariaceae</taxon>
        <taxon>Psilocybe</taxon>
    </lineage>
</organism>
<evidence type="ECO:0000256" key="5">
    <source>
        <dbReference type="ARBA" id="ARBA00022723"/>
    </source>
</evidence>
<evidence type="ECO:0000256" key="9">
    <source>
        <dbReference type="PIRSR" id="PIRSR602401-1"/>
    </source>
</evidence>
<evidence type="ECO:0000256" key="10">
    <source>
        <dbReference type="RuleBase" id="RU000461"/>
    </source>
</evidence>
<dbReference type="InterPro" id="IPR017972">
    <property type="entry name" value="Cyt_P450_CS"/>
</dbReference>
<dbReference type="InterPro" id="IPR001128">
    <property type="entry name" value="Cyt_P450"/>
</dbReference>
<evidence type="ECO:0000256" key="6">
    <source>
        <dbReference type="ARBA" id="ARBA00023002"/>
    </source>
</evidence>
<comment type="pathway">
    <text evidence="2">Secondary metabolite biosynthesis.</text>
</comment>
<dbReference type="Gene3D" id="1.10.630.10">
    <property type="entry name" value="Cytochrome P450"/>
    <property type="match status" value="1"/>
</dbReference>
<gene>
    <name evidence="11" type="ORF">JR316_007991</name>
</gene>
<dbReference type="PRINTS" id="PR00463">
    <property type="entry name" value="EP450I"/>
</dbReference>
<dbReference type="GO" id="GO:0005506">
    <property type="term" value="F:iron ion binding"/>
    <property type="evidence" value="ECO:0007669"/>
    <property type="project" value="InterPro"/>
</dbReference>
<name>A0A8H7XY87_PSICU</name>
<evidence type="ECO:0000256" key="2">
    <source>
        <dbReference type="ARBA" id="ARBA00005179"/>
    </source>
</evidence>
<accession>A0A8H7XY87</accession>
<keyword evidence="6 10" id="KW-0560">Oxidoreductase</keyword>
<feature type="binding site" description="axial binding residue" evidence="9">
    <location>
        <position position="441"/>
    </location>
    <ligand>
        <name>heme</name>
        <dbReference type="ChEBI" id="CHEBI:30413"/>
    </ligand>
    <ligandPart>
        <name>Fe</name>
        <dbReference type="ChEBI" id="CHEBI:18248"/>
    </ligandPart>
</feature>
<dbReference type="InterPro" id="IPR050364">
    <property type="entry name" value="Cytochrome_P450_fung"/>
</dbReference>
<dbReference type="GO" id="GO:0020037">
    <property type="term" value="F:heme binding"/>
    <property type="evidence" value="ECO:0007669"/>
    <property type="project" value="InterPro"/>
</dbReference>
<protein>
    <recommendedName>
        <fullName evidence="12">Cytochrome P450</fullName>
    </recommendedName>
</protein>
<keyword evidence="8 10" id="KW-0503">Monooxygenase</keyword>
<comment type="cofactor">
    <cofactor evidence="1 9">
        <name>heme</name>
        <dbReference type="ChEBI" id="CHEBI:30413"/>
    </cofactor>
</comment>
<dbReference type="Pfam" id="PF00067">
    <property type="entry name" value="p450"/>
    <property type="match status" value="1"/>
</dbReference>
<evidence type="ECO:0000313" key="11">
    <source>
        <dbReference type="EMBL" id="KAG5167639.1"/>
    </source>
</evidence>
<keyword evidence="4 9" id="KW-0349">Heme</keyword>
<comment type="caution">
    <text evidence="11">The sequence shown here is derived from an EMBL/GenBank/DDBJ whole genome shotgun (WGS) entry which is preliminary data.</text>
</comment>
<dbReference type="GO" id="GO:0016705">
    <property type="term" value="F:oxidoreductase activity, acting on paired donors, with incorporation or reduction of molecular oxygen"/>
    <property type="evidence" value="ECO:0007669"/>
    <property type="project" value="InterPro"/>
</dbReference>
<dbReference type="SUPFAM" id="SSF48264">
    <property type="entry name" value="Cytochrome P450"/>
    <property type="match status" value="1"/>
</dbReference>
<dbReference type="PANTHER" id="PTHR46300">
    <property type="entry name" value="P450, PUTATIVE (EUROFUNG)-RELATED-RELATED"/>
    <property type="match status" value="1"/>
</dbReference>
<dbReference type="AlphaFoldDB" id="A0A8H7XY87"/>
<keyword evidence="5 9" id="KW-0479">Metal-binding</keyword>
<dbReference type="InterPro" id="IPR036396">
    <property type="entry name" value="Cyt_P450_sf"/>
</dbReference>
<evidence type="ECO:0008006" key="12">
    <source>
        <dbReference type="Google" id="ProtNLM"/>
    </source>
</evidence>
<dbReference type="CDD" id="cd11065">
    <property type="entry name" value="CYP64-like"/>
    <property type="match status" value="1"/>
</dbReference>
<dbReference type="PANTHER" id="PTHR46300:SF7">
    <property type="entry name" value="P450, PUTATIVE (EUROFUNG)-RELATED"/>
    <property type="match status" value="1"/>
</dbReference>
<dbReference type="GO" id="GO:0004497">
    <property type="term" value="F:monooxygenase activity"/>
    <property type="evidence" value="ECO:0007669"/>
    <property type="project" value="UniProtKB-KW"/>
</dbReference>
<evidence type="ECO:0000256" key="3">
    <source>
        <dbReference type="ARBA" id="ARBA00010617"/>
    </source>
</evidence>
<evidence type="ECO:0000256" key="4">
    <source>
        <dbReference type="ARBA" id="ARBA00022617"/>
    </source>
</evidence>
<proteinExistence type="inferred from homology"/>
<evidence type="ECO:0000256" key="7">
    <source>
        <dbReference type="ARBA" id="ARBA00023004"/>
    </source>
</evidence>